<protein>
    <submittedName>
        <fullName evidence="1">Uncharacterized protein</fullName>
    </submittedName>
</protein>
<dbReference type="Proteomes" id="UP000002704">
    <property type="component" value="Chromosome"/>
</dbReference>
<accession>Q3KAV6</accession>
<name>Q3KAV6_PSEPF</name>
<dbReference type="RefSeq" id="WP_011334732.1">
    <property type="nucleotide sequence ID" value="NC_007492.2"/>
</dbReference>
<reference evidence="1 2" key="1">
    <citation type="journal article" date="2009" name="Genome Biol.">
        <title>Genomic and genetic analyses of diversity and plant interactions of Pseudomonas fluorescens.</title>
        <authorList>
            <person name="Silby M.W."/>
            <person name="Cerdeno-Tarraga A.M."/>
            <person name="Vernikos G.S."/>
            <person name="Giddens S.R."/>
            <person name="Jackson R.W."/>
            <person name="Preston G.M."/>
            <person name="Zhang X.X."/>
            <person name="Moon C.D."/>
            <person name="Gehrig S.M."/>
            <person name="Godfrey S.A."/>
            <person name="Knight C.G."/>
            <person name="Malone J.G."/>
            <person name="Robinson Z."/>
            <person name="Spiers A.J."/>
            <person name="Harris S."/>
            <person name="Challis G.L."/>
            <person name="Yaxley A.M."/>
            <person name="Harris D."/>
            <person name="Seeger K."/>
            <person name="Murphy L."/>
            <person name="Rutter S."/>
            <person name="Squares R."/>
            <person name="Quail M.A."/>
            <person name="Saunders E."/>
            <person name="Mavromatis K."/>
            <person name="Brettin T.S."/>
            <person name="Bentley S.D."/>
            <person name="Hothersall J."/>
            <person name="Stephens E."/>
            <person name="Thomas C.M."/>
            <person name="Parkhill J."/>
            <person name="Levy S.B."/>
            <person name="Rainey P.B."/>
            <person name="Thomson N.R."/>
        </authorList>
    </citation>
    <scope>NUCLEOTIDE SEQUENCE [LARGE SCALE GENOMIC DNA]</scope>
    <source>
        <strain evidence="1 2">Pf0-1</strain>
    </source>
</reference>
<dbReference type="AlphaFoldDB" id="Q3KAV6"/>
<sequence>MISTPQFDEAELLTLIDRMLRTLPGGNGGKAKIRQVTQRQERYRGGYDAVATSVKPFYIQAKTSSFHSYKSSSEIISSRESIPLNTKPGVFTFYLRKHKGTDEPLQHNALYWLSLRSTAAYVCPTFVSENELDTRIDLAIVLKRHQVWEYLNNDYTDASTGKTQSFFTRHFNGLITIVPHRLVDHYLHRYSYDKSTTPSIVFHSDPESVGFAQPWNSFFNGLTNSSQSPDVTSENKVFQPVGIDTLRNIQLNWIDEAFDTEISGLMMKPSDVSQALHSANLSNSTNFDRSTSAINYLRKLDGLDLSAFFGSFLKEKYSIHQNILFQSE</sequence>
<organism evidence="1 2">
    <name type="scientific">Pseudomonas fluorescens (strain Pf0-1)</name>
    <dbReference type="NCBI Taxonomy" id="205922"/>
    <lineage>
        <taxon>Bacteria</taxon>
        <taxon>Pseudomonadati</taxon>
        <taxon>Pseudomonadota</taxon>
        <taxon>Gammaproteobacteria</taxon>
        <taxon>Pseudomonadales</taxon>
        <taxon>Pseudomonadaceae</taxon>
        <taxon>Pseudomonas</taxon>
    </lineage>
</organism>
<dbReference type="HOGENOM" id="CLU_846959_0_0_6"/>
<evidence type="ECO:0000313" key="2">
    <source>
        <dbReference type="Proteomes" id="UP000002704"/>
    </source>
</evidence>
<dbReference type="KEGG" id="pfo:Pfl01_3360"/>
<evidence type="ECO:0000313" key="1">
    <source>
        <dbReference type="EMBL" id="ABA75098.1"/>
    </source>
</evidence>
<proteinExistence type="predicted"/>
<gene>
    <name evidence="1" type="ordered locus">Pfl01_3360</name>
</gene>
<dbReference type="EMBL" id="CP000094">
    <property type="protein sequence ID" value="ABA75098.1"/>
    <property type="molecule type" value="Genomic_DNA"/>
</dbReference>